<sequence>MTTAPISFSIAKGKQKIVSCNMNKKYPFEGFNIEGEGPTQLLEKDDHYLVNCLKLGVDQLDFVATVPKKKYLFYLKQQSHSKYRYIITNCFFKTSIDSANVVLEYENKIVNIIEGFRIPTGLPWHLTHEVYVHINCNGEFHWVLVVIY</sequence>
<dbReference type="PANTHER" id="PTHR31470:SF46">
    <property type="entry name" value="ULP1 PROTEASE FAMILY, C-TERMINAL CATALYTIC DOMAIN CONTAINING PROTEIN"/>
    <property type="match status" value="1"/>
</dbReference>
<keyword evidence="2" id="KW-1185">Reference proteome</keyword>
<dbReference type="EMBL" id="JACXVP010000003">
    <property type="protein sequence ID" value="KAG5615469.1"/>
    <property type="molecule type" value="Genomic_DNA"/>
</dbReference>
<name>A0A9J5ZT50_SOLCO</name>
<dbReference type="PANTHER" id="PTHR31470">
    <property type="entry name" value="CYSTEINE PROTEINASES SUPERFAMILY PROTEIN-RELATED-RELATED"/>
    <property type="match status" value="1"/>
</dbReference>
<dbReference type="AlphaFoldDB" id="A0A9J5ZT50"/>
<evidence type="ECO:0000313" key="2">
    <source>
        <dbReference type="Proteomes" id="UP000824120"/>
    </source>
</evidence>
<accession>A0A9J5ZT50</accession>
<evidence type="ECO:0000313" key="1">
    <source>
        <dbReference type="EMBL" id="KAG5615469.1"/>
    </source>
</evidence>
<gene>
    <name evidence="1" type="ORF">H5410_015293</name>
</gene>
<proteinExistence type="predicted"/>
<dbReference type="Proteomes" id="UP000824120">
    <property type="component" value="Chromosome 3"/>
</dbReference>
<reference evidence="1 2" key="1">
    <citation type="submission" date="2020-09" db="EMBL/GenBank/DDBJ databases">
        <title>De no assembly of potato wild relative species, Solanum commersonii.</title>
        <authorList>
            <person name="Cho K."/>
        </authorList>
    </citation>
    <scope>NUCLEOTIDE SEQUENCE [LARGE SCALE GENOMIC DNA]</scope>
    <source>
        <strain evidence="1">LZ3.2</strain>
        <tissue evidence="1">Leaf</tissue>
    </source>
</reference>
<organism evidence="1 2">
    <name type="scientific">Solanum commersonii</name>
    <name type="common">Commerson's wild potato</name>
    <name type="synonym">Commerson's nightshade</name>
    <dbReference type="NCBI Taxonomy" id="4109"/>
    <lineage>
        <taxon>Eukaryota</taxon>
        <taxon>Viridiplantae</taxon>
        <taxon>Streptophyta</taxon>
        <taxon>Embryophyta</taxon>
        <taxon>Tracheophyta</taxon>
        <taxon>Spermatophyta</taxon>
        <taxon>Magnoliopsida</taxon>
        <taxon>eudicotyledons</taxon>
        <taxon>Gunneridae</taxon>
        <taxon>Pentapetalae</taxon>
        <taxon>asterids</taxon>
        <taxon>lamiids</taxon>
        <taxon>Solanales</taxon>
        <taxon>Solanaceae</taxon>
        <taxon>Solanoideae</taxon>
        <taxon>Solaneae</taxon>
        <taxon>Solanum</taxon>
    </lineage>
</organism>
<protein>
    <submittedName>
        <fullName evidence="1">Uncharacterized protein</fullName>
    </submittedName>
</protein>
<comment type="caution">
    <text evidence="1">The sequence shown here is derived from an EMBL/GenBank/DDBJ whole genome shotgun (WGS) entry which is preliminary data.</text>
</comment>